<keyword evidence="3" id="KW-1185">Reference proteome</keyword>
<evidence type="ECO:0000259" key="1">
    <source>
        <dbReference type="Pfam" id="PF00144"/>
    </source>
</evidence>
<name>A0A2D2AYQ3_9CAUL</name>
<dbReference type="InterPro" id="IPR012338">
    <property type="entry name" value="Beta-lactam/transpept-like"/>
</dbReference>
<keyword evidence="2" id="KW-0378">Hydrolase</keyword>
<reference evidence="2 3" key="1">
    <citation type="submission" date="2017-10" db="EMBL/GenBank/DDBJ databases">
        <title>Genome sequence of Caulobacter mirabilis FWC38.</title>
        <authorList>
            <person name="Fiebig A."/>
            <person name="Crosson S."/>
        </authorList>
    </citation>
    <scope>NUCLEOTIDE SEQUENCE [LARGE SCALE GENOMIC DNA]</scope>
    <source>
        <strain evidence="2 3">FWC 38</strain>
    </source>
</reference>
<dbReference type="PANTHER" id="PTHR43283:SF7">
    <property type="entry name" value="BETA-LACTAMASE-RELATED DOMAIN-CONTAINING PROTEIN"/>
    <property type="match status" value="1"/>
</dbReference>
<dbReference type="Gene3D" id="3.40.710.10">
    <property type="entry name" value="DD-peptidase/beta-lactamase superfamily"/>
    <property type="match status" value="1"/>
</dbReference>
<sequence length="345" mass="37108">MPVDSATLQDRRGFLRRAMGAAVFAVPPFHPPGRGGGWAALEASLEGRQTTAMVVLIGGERAWTWGDDRQVSYLASARKSLVSMLYGPSAARGDIRLDATLAEIGLDDKGGLLPRERQARVIDLLRSRSGVYHPAANGGDATDRAPARGTVRPGSRFLYNNWDFNALGAVFERATGRGLYRAFTEDIAAPIGLEDWAPDLQQSRNDTGLSDHPAQHFALSARDMARLGQLMLDGGAWRGRRVLPAGWVRRTTRLITPAAEVARDSPFIDGLGYGCCWWVFDGPRWPAALRGAYTASGAFGQFITVAPVLKAVVVHKTAVPPPRNVPAEAYFGTILPAVLAAIAPA</sequence>
<dbReference type="PANTHER" id="PTHR43283">
    <property type="entry name" value="BETA-LACTAMASE-RELATED"/>
    <property type="match status" value="1"/>
</dbReference>
<protein>
    <submittedName>
        <fullName evidence="2">Serine hydrolase</fullName>
    </submittedName>
</protein>
<dbReference type="GO" id="GO:0016787">
    <property type="term" value="F:hydrolase activity"/>
    <property type="evidence" value="ECO:0007669"/>
    <property type="project" value="UniProtKB-KW"/>
</dbReference>
<dbReference type="InterPro" id="IPR001466">
    <property type="entry name" value="Beta-lactam-related"/>
</dbReference>
<dbReference type="KEGG" id="cmb:CSW64_12300"/>
<organism evidence="2 3">
    <name type="scientific">Caulobacter mirabilis</name>
    <dbReference type="NCBI Taxonomy" id="69666"/>
    <lineage>
        <taxon>Bacteria</taxon>
        <taxon>Pseudomonadati</taxon>
        <taxon>Pseudomonadota</taxon>
        <taxon>Alphaproteobacteria</taxon>
        <taxon>Caulobacterales</taxon>
        <taxon>Caulobacteraceae</taxon>
        <taxon>Caulobacter</taxon>
    </lineage>
</organism>
<evidence type="ECO:0000313" key="2">
    <source>
        <dbReference type="EMBL" id="ATQ43140.1"/>
    </source>
</evidence>
<dbReference type="AlphaFoldDB" id="A0A2D2AYQ3"/>
<dbReference type="Pfam" id="PF00144">
    <property type="entry name" value="Beta-lactamase"/>
    <property type="match status" value="1"/>
</dbReference>
<proteinExistence type="predicted"/>
<dbReference type="OrthoDB" id="9814204at2"/>
<gene>
    <name evidence="2" type="ORF">CSW64_12300</name>
</gene>
<dbReference type="RefSeq" id="WP_099622391.1">
    <property type="nucleotide sequence ID" value="NZ_CP024201.1"/>
</dbReference>
<dbReference type="EMBL" id="CP024201">
    <property type="protein sequence ID" value="ATQ43140.1"/>
    <property type="molecule type" value="Genomic_DNA"/>
</dbReference>
<feature type="domain" description="Beta-lactamase-related" evidence="1">
    <location>
        <begin position="48"/>
        <end position="314"/>
    </location>
</feature>
<dbReference type="SUPFAM" id="SSF56601">
    <property type="entry name" value="beta-lactamase/transpeptidase-like"/>
    <property type="match status" value="1"/>
</dbReference>
<accession>A0A2D2AYQ3</accession>
<dbReference type="Proteomes" id="UP000228945">
    <property type="component" value="Chromosome"/>
</dbReference>
<evidence type="ECO:0000313" key="3">
    <source>
        <dbReference type="Proteomes" id="UP000228945"/>
    </source>
</evidence>
<dbReference type="InterPro" id="IPR050789">
    <property type="entry name" value="Diverse_Enzym_Activities"/>
</dbReference>